<feature type="region of interest" description="Disordered" evidence="1">
    <location>
        <begin position="1"/>
        <end position="54"/>
    </location>
</feature>
<reference evidence="3 4" key="2">
    <citation type="journal article" date="2015" name="PLoS Pathog.">
        <title>Leptomonas seymouri: Adaptations to the Dixenous Life Cycle Analyzed by Genome Sequencing, Transcriptome Profiling and Co-infection with Leishmania donovani.</title>
        <authorList>
            <person name="Kraeva N."/>
            <person name="Butenko A."/>
            <person name="Hlavacova J."/>
            <person name="Kostygov A."/>
            <person name="Myskova J."/>
            <person name="Grybchuk D."/>
            <person name="Lestinova T."/>
            <person name="Votypka J."/>
            <person name="Volf P."/>
            <person name="Opperdoes F."/>
            <person name="Flegontov P."/>
            <person name="Lukes J."/>
            <person name="Yurchenko V."/>
        </authorList>
    </citation>
    <scope>NUCLEOTIDE SEQUENCE [LARGE SCALE GENOMIC DNA]</scope>
    <source>
        <strain evidence="3 4">ATCC 30220</strain>
    </source>
</reference>
<accession>C6K3V3</accession>
<evidence type="ECO:0000313" key="2">
    <source>
        <dbReference type="EMBL" id="ACS87892.1"/>
    </source>
</evidence>
<dbReference type="EMBL" id="GQ153669">
    <property type="protein sequence ID" value="ACS87892.1"/>
    <property type="molecule type" value="Genomic_DNA"/>
</dbReference>
<dbReference type="OMA" id="FDGRTDC"/>
<sequence>MNDYAAWRSHMLRGPSRSSLPRDDNAEFAAPRPPPPPPLPSALQASFPQSSSPSATTTCAASAIYGGYIDVTARLSEVLQDIAATERGQEKVWLNVQPCVLHTIKLLTAAVQSREARLRELESIVQQAQGCLDVLVRDREVKEERYRLDAAAHEAETLKLWKRVLSSEEQQQLPGASSTQPPETSMLEHRMRSLEHGLHRAQRQLQALVLQPPTKQRAARLSPSRSSSTESSATLSTKRDDTNSEVLSFASQPLDAARSLSRSPVTQLMLEEVHRLRQQWKHFLRTVPPAMVRSVAKGENNADSGPSHHANPDHKGSFHRVNKGYPSTPVLRDDGGPVLKQHAHPIEDEASRDTEAYGEDAHDWRREGKSSFCIMSPDTDRSENALPGLLLPSSGRRVRWYWAEGARSHHVSAASVSPPPSPSSAPQAQRSAQKSADPVLPWSEWHAFDGRTDCWYSLGTWATHRQQVRELQVKKLVEPSSCQQLEGHCRFGWMARTAELVSWTHPTRLEVQRGGIYEVKVCLVRHCASRFPSSYSVGRRDVEEGVLSLWIDGVAVSGLHECVSRTLLYAQSPSTKSPTRNRQSPPSPRARFARVSGAKQEDRSIPPYPRGYSPPQHTHMEEAYRALQRRPCCEPAQIYTHTAAACLYLPAGVTLQVRCRELHSTKAICEAFCELVYQV</sequence>
<dbReference type="Proteomes" id="UP000038009">
    <property type="component" value="Unassembled WGS sequence"/>
</dbReference>
<feature type="compositionally biased region" description="Polar residues" evidence="1">
    <location>
        <begin position="573"/>
        <end position="584"/>
    </location>
</feature>
<feature type="region of interest" description="Disordered" evidence="1">
    <location>
        <begin position="573"/>
        <end position="615"/>
    </location>
</feature>
<feature type="region of interest" description="Disordered" evidence="1">
    <location>
        <begin position="412"/>
        <end position="437"/>
    </location>
</feature>
<feature type="compositionally biased region" description="Low complexity" evidence="1">
    <location>
        <begin position="41"/>
        <end position="54"/>
    </location>
</feature>
<evidence type="ECO:0000313" key="4">
    <source>
        <dbReference type="Proteomes" id="UP000038009"/>
    </source>
</evidence>
<proteinExistence type="predicted"/>
<gene>
    <name evidence="3" type="ORF">ABL78_5362</name>
    <name evidence="2" type="ORF">LSFL1J6_03</name>
</gene>
<feature type="region of interest" description="Disordered" evidence="1">
    <location>
        <begin position="297"/>
        <end position="362"/>
    </location>
</feature>
<reference evidence="2" key="1">
    <citation type="submission" date="2009-05" db="EMBL/GenBank/DDBJ databases">
        <title>The evolution of amastin surface glycoproteins in trypanosomatid parasites.</title>
        <authorList>
            <person name="Jackson A.P."/>
        </authorList>
    </citation>
    <scope>NUCLEOTIDE SEQUENCE</scope>
    <source>
        <strain evidence="2">ATCC 30220</strain>
    </source>
</reference>
<keyword evidence="4" id="KW-1185">Reference proteome</keyword>
<protein>
    <submittedName>
        <fullName evidence="2">Uncharacterized protein</fullName>
    </submittedName>
</protein>
<dbReference type="AlphaFoldDB" id="C6K3V3"/>
<dbReference type="OrthoDB" id="273404at2759"/>
<dbReference type="VEuPathDB" id="TriTrypDB:Lsey_0178_0140"/>
<feature type="compositionally biased region" description="Low complexity" evidence="1">
    <location>
        <begin position="219"/>
        <end position="236"/>
    </location>
</feature>
<feature type="region of interest" description="Disordered" evidence="1">
    <location>
        <begin position="209"/>
        <end position="244"/>
    </location>
</feature>
<feature type="compositionally biased region" description="Pro residues" evidence="1">
    <location>
        <begin position="31"/>
        <end position="40"/>
    </location>
</feature>
<evidence type="ECO:0000256" key="1">
    <source>
        <dbReference type="SAM" id="MobiDB-lite"/>
    </source>
</evidence>
<dbReference type="EMBL" id="LJSK01000178">
    <property type="protein sequence ID" value="KPI85587.1"/>
    <property type="molecule type" value="Genomic_DNA"/>
</dbReference>
<organism evidence="2">
    <name type="scientific">Leptomonas seymouri</name>
    <dbReference type="NCBI Taxonomy" id="5684"/>
    <lineage>
        <taxon>Eukaryota</taxon>
        <taxon>Discoba</taxon>
        <taxon>Euglenozoa</taxon>
        <taxon>Kinetoplastea</taxon>
        <taxon>Metakinetoplastina</taxon>
        <taxon>Trypanosomatida</taxon>
        <taxon>Trypanosomatidae</taxon>
        <taxon>Leishmaniinae</taxon>
        <taxon>Leptomonas</taxon>
    </lineage>
</organism>
<feature type="compositionally biased region" description="Basic and acidic residues" evidence="1">
    <location>
        <begin position="344"/>
        <end position="362"/>
    </location>
</feature>
<evidence type="ECO:0000313" key="3">
    <source>
        <dbReference type="EMBL" id="KPI85587.1"/>
    </source>
</evidence>
<name>C6K3V3_LEPSE</name>